<sequence length="45" mass="5364">MKCAGALLFFERNFYFLYFRKVCIMLKTGRKSIYFVENAPESSIM</sequence>
<dbReference type="Proteomes" id="UP000006462">
    <property type="component" value="Unassembled WGS sequence"/>
</dbReference>
<proteinExistence type="predicted"/>
<protein>
    <submittedName>
        <fullName evidence="1">Uncharacterized protein</fullName>
    </submittedName>
</protein>
<accession>A0ABP2HRV8</accession>
<gene>
    <name evidence="1" type="ORF">HMPREF7215_1592</name>
</gene>
<comment type="caution">
    <text evidence="1">The sequence shown here is derived from an EMBL/GenBank/DDBJ whole genome shotgun (WGS) entry which is preliminary data.</text>
</comment>
<dbReference type="EMBL" id="ADFP01000105">
    <property type="protein sequence ID" value="EFB89926.1"/>
    <property type="molecule type" value="Genomic_DNA"/>
</dbReference>
<name>A0ABP2HRV8_9BACT</name>
<organism evidence="1 2">
    <name type="scientific">Pyramidobacter piscolens W5455</name>
    <dbReference type="NCBI Taxonomy" id="352165"/>
    <lineage>
        <taxon>Bacteria</taxon>
        <taxon>Thermotogati</taxon>
        <taxon>Synergistota</taxon>
        <taxon>Synergistia</taxon>
        <taxon>Synergistales</taxon>
        <taxon>Dethiosulfovibrionaceae</taxon>
        <taxon>Pyramidobacter</taxon>
    </lineage>
</organism>
<evidence type="ECO:0000313" key="1">
    <source>
        <dbReference type="EMBL" id="EFB89926.1"/>
    </source>
</evidence>
<keyword evidence="2" id="KW-1185">Reference proteome</keyword>
<evidence type="ECO:0000313" key="2">
    <source>
        <dbReference type="Proteomes" id="UP000006462"/>
    </source>
</evidence>
<reference evidence="1 2" key="1">
    <citation type="submission" date="2009-12" db="EMBL/GenBank/DDBJ databases">
        <authorList>
            <person name="Shrivastava S."/>
            <person name="Madupu R."/>
            <person name="Durkin A.S."/>
            <person name="Torralba M."/>
            <person name="Methe B."/>
            <person name="Sutton G.G."/>
            <person name="Strausberg R.L."/>
            <person name="Nelson K.E."/>
        </authorList>
    </citation>
    <scope>NUCLEOTIDE SEQUENCE [LARGE SCALE GENOMIC DNA]</scope>
    <source>
        <strain evidence="1 2">W5455</strain>
    </source>
</reference>